<evidence type="ECO:0000313" key="9">
    <source>
        <dbReference type="EMBL" id="KAA0971782.1"/>
    </source>
</evidence>
<keyword evidence="4" id="KW-0963">Cytoplasm</keyword>
<dbReference type="OrthoDB" id="9805754at2"/>
<dbReference type="UniPathway" id="UPA00098">
    <property type="reaction ID" value="UER00361"/>
</dbReference>
<dbReference type="NCBIfam" id="TIGR00112">
    <property type="entry name" value="proC"/>
    <property type="match status" value="1"/>
</dbReference>
<keyword evidence="4" id="KW-0641">Proline biosynthesis</keyword>
<organism evidence="9 10">
    <name type="scientific">Aureimonas fodinaquatilis</name>
    <dbReference type="NCBI Taxonomy" id="2565783"/>
    <lineage>
        <taxon>Bacteria</taxon>
        <taxon>Pseudomonadati</taxon>
        <taxon>Pseudomonadota</taxon>
        <taxon>Alphaproteobacteria</taxon>
        <taxon>Hyphomicrobiales</taxon>
        <taxon>Aurantimonadaceae</taxon>
        <taxon>Aureimonas</taxon>
    </lineage>
</organism>
<evidence type="ECO:0000256" key="1">
    <source>
        <dbReference type="ARBA" id="ARBA00005525"/>
    </source>
</evidence>
<comment type="catalytic activity">
    <reaction evidence="4">
        <text>L-proline + NAD(+) = (S)-1-pyrroline-5-carboxylate + NADH + 2 H(+)</text>
        <dbReference type="Rhea" id="RHEA:14105"/>
        <dbReference type="ChEBI" id="CHEBI:15378"/>
        <dbReference type="ChEBI" id="CHEBI:17388"/>
        <dbReference type="ChEBI" id="CHEBI:57540"/>
        <dbReference type="ChEBI" id="CHEBI:57945"/>
        <dbReference type="ChEBI" id="CHEBI:60039"/>
        <dbReference type="EC" id="1.5.1.2"/>
    </reaction>
</comment>
<evidence type="ECO:0000256" key="3">
    <source>
        <dbReference type="ARBA" id="ARBA00023002"/>
    </source>
</evidence>
<protein>
    <recommendedName>
        <fullName evidence="4 5">Pyrroline-5-carboxylate reductase</fullName>
        <shortName evidence="4">P5C reductase</shortName>
        <shortName evidence="4">P5CR</shortName>
        <ecNumber evidence="4 5">1.5.1.2</ecNumber>
    </recommendedName>
    <alternativeName>
        <fullName evidence="4">PCA reductase</fullName>
    </alternativeName>
</protein>
<comment type="subcellular location">
    <subcellularLocation>
        <location evidence="4">Cytoplasm</location>
    </subcellularLocation>
</comment>
<reference evidence="9 10" key="1">
    <citation type="submission" date="2019-08" db="EMBL/GenBank/DDBJ databases">
        <title>Aureimonas fodiniaquatilis sp. nov., isolated from a coal mine wastewater.</title>
        <authorList>
            <person name="Kim W."/>
        </authorList>
    </citation>
    <scope>NUCLEOTIDE SEQUENCE [LARGE SCALE GENOMIC DNA]</scope>
    <source>
        <strain evidence="9 10">CAU 1482</strain>
    </source>
</reference>
<keyword evidence="2 4" id="KW-0521">NADP</keyword>
<comment type="similarity">
    <text evidence="1 4">Belongs to the pyrroline-5-carboxylate reductase family.</text>
</comment>
<evidence type="ECO:0000259" key="8">
    <source>
        <dbReference type="Pfam" id="PF14748"/>
    </source>
</evidence>
<dbReference type="RefSeq" id="WP_149296824.1">
    <property type="nucleotide sequence ID" value="NZ_VTWH01000001.1"/>
</dbReference>
<dbReference type="Gene3D" id="3.40.50.720">
    <property type="entry name" value="NAD(P)-binding Rossmann-like Domain"/>
    <property type="match status" value="1"/>
</dbReference>
<feature type="binding site" evidence="6">
    <location>
        <begin position="72"/>
        <end position="75"/>
    </location>
    <ligand>
        <name>NADP(+)</name>
        <dbReference type="ChEBI" id="CHEBI:58349"/>
    </ligand>
</feature>
<proteinExistence type="inferred from homology"/>
<dbReference type="EMBL" id="VTWH01000001">
    <property type="protein sequence ID" value="KAA0971782.1"/>
    <property type="molecule type" value="Genomic_DNA"/>
</dbReference>
<keyword evidence="3 4" id="KW-0560">Oxidoreductase</keyword>
<dbReference type="AlphaFoldDB" id="A0A5B0E0G9"/>
<dbReference type="PIRSF" id="PIRSF000193">
    <property type="entry name" value="Pyrrol-5-carb_rd"/>
    <property type="match status" value="1"/>
</dbReference>
<keyword evidence="4" id="KW-0028">Amino-acid biosynthesis</keyword>
<evidence type="ECO:0000256" key="6">
    <source>
        <dbReference type="PIRSR" id="PIRSR000193-1"/>
    </source>
</evidence>
<evidence type="ECO:0000313" key="10">
    <source>
        <dbReference type="Proteomes" id="UP000324738"/>
    </source>
</evidence>
<dbReference type="Pfam" id="PF14748">
    <property type="entry name" value="P5CR_dimer"/>
    <property type="match status" value="1"/>
</dbReference>
<dbReference type="SUPFAM" id="SSF51735">
    <property type="entry name" value="NAD(P)-binding Rossmann-fold domains"/>
    <property type="match status" value="1"/>
</dbReference>
<dbReference type="GO" id="GO:0005737">
    <property type="term" value="C:cytoplasm"/>
    <property type="evidence" value="ECO:0007669"/>
    <property type="project" value="UniProtKB-SubCell"/>
</dbReference>
<comment type="function">
    <text evidence="4">Catalyzes the reduction of 1-pyrroline-5-carboxylate (PCA) to L-proline.</text>
</comment>
<feature type="binding site" evidence="6">
    <location>
        <begin position="13"/>
        <end position="18"/>
    </location>
    <ligand>
        <name>NADP(+)</name>
        <dbReference type="ChEBI" id="CHEBI:58349"/>
    </ligand>
</feature>
<accession>A0A5B0E0G9</accession>
<dbReference type="PANTHER" id="PTHR11645:SF0">
    <property type="entry name" value="PYRROLINE-5-CARBOXYLATE REDUCTASE 3"/>
    <property type="match status" value="1"/>
</dbReference>
<keyword evidence="10" id="KW-1185">Reference proteome</keyword>
<dbReference type="InterPro" id="IPR028939">
    <property type="entry name" value="P5C_Rdtase_cat_N"/>
</dbReference>
<evidence type="ECO:0000256" key="4">
    <source>
        <dbReference type="HAMAP-Rule" id="MF_01925"/>
    </source>
</evidence>
<dbReference type="SUPFAM" id="SSF48179">
    <property type="entry name" value="6-phosphogluconate dehydrogenase C-terminal domain-like"/>
    <property type="match status" value="1"/>
</dbReference>
<dbReference type="Pfam" id="PF03807">
    <property type="entry name" value="F420_oxidored"/>
    <property type="match status" value="1"/>
</dbReference>
<name>A0A5B0E0G9_9HYPH</name>
<dbReference type="FunFam" id="1.10.3730.10:FF:000001">
    <property type="entry name" value="Pyrroline-5-carboxylate reductase"/>
    <property type="match status" value="1"/>
</dbReference>
<dbReference type="Gene3D" id="1.10.3730.10">
    <property type="entry name" value="ProC C-terminal domain-like"/>
    <property type="match status" value="1"/>
</dbReference>
<comment type="caution">
    <text evidence="9">The sequence shown here is derived from an EMBL/GenBank/DDBJ whole genome shotgun (WGS) entry which is preliminary data.</text>
</comment>
<comment type="pathway">
    <text evidence="4">Amino-acid biosynthesis; L-proline biosynthesis; L-proline from L-glutamate 5-semialdehyde: step 1/1.</text>
</comment>
<dbReference type="InterPro" id="IPR029036">
    <property type="entry name" value="P5CR_dimer"/>
</dbReference>
<dbReference type="GO" id="GO:0004735">
    <property type="term" value="F:pyrroline-5-carboxylate reductase activity"/>
    <property type="evidence" value="ECO:0007669"/>
    <property type="project" value="UniProtKB-UniRule"/>
</dbReference>
<dbReference type="InterPro" id="IPR000304">
    <property type="entry name" value="Pyrroline-COOH_reductase"/>
</dbReference>
<dbReference type="PANTHER" id="PTHR11645">
    <property type="entry name" value="PYRROLINE-5-CARBOXYLATE REDUCTASE"/>
    <property type="match status" value="1"/>
</dbReference>
<dbReference type="GO" id="GO:0055129">
    <property type="term" value="P:L-proline biosynthetic process"/>
    <property type="evidence" value="ECO:0007669"/>
    <property type="project" value="UniProtKB-UniRule"/>
</dbReference>
<dbReference type="InterPro" id="IPR036291">
    <property type="entry name" value="NAD(P)-bd_dom_sf"/>
</dbReference>
<dbReference type="EC" id="1.5.1.2" evidence="4 5"/>
<dbReference type="HAMAP" id="MF_01925">
    <property type="entry name" value="P5C_reductase"/>
    <property type="match status" value="1"/>
</dbReference>
<evidence type="ECO:0000256" key="2">
    <source>
        <dbReference type="ARBA" id="ARBA00022857"/>
    </source>
</evidence>
<sequence>MNGAKISARVLLLGGGNMGAAMARGWLDILAEPGNILVIDPQAGVPLQPLLAKGVRHAATVPDEVFDIVVLAVKPQIMAAALPALKPALRPDTLVISVAAGKTIDFITERLGSLPIVRTMPNTPALIGRGITGAFANSLVDARLRDTASALLAASGAVEWLDSEDEIDAVVGVSGSGPAYVFLMAEVMAAAGEKLGLKPELAMRLAQHTIAGAGELMLQASDEPAQLRRNVTSPKGTTQAALEVLMADNGLAPLLEKAIAAAVQRSRELSQD</sequence>
<feature type="domain" description="Pyrroline-5-carboxylate reductase dimerisation" evidence="8">
    <location>
        <begin position="164"/>
        <end position="269"/>
    </location>
</feature>
<evidence type="ECO:0000259" key="7">
    <source>
        <dbReference type="Pfam" id="PF03807"/>
    </source>
</evidence>
<feature type="domain" description="Pyrroline-5-carboxylate reductase catalytic N-terminal" evidence="7">
    <location>
        <begin position="10"/>
        <end position="101"/>
    </location>
</feature>
<gene>
    <name evidence="4" type="primary">proC</name>
    <name evidence="9" type="ORF">FPY71_01220</name>
</gene>
<dbReference type="InterPro" id="IPR008927">
    <property type="entry name" value="6-PGluconate_DH-like_C_sf"/>
</dbReference>
<dbReference type="Proteomes" id="UP000324738">
    <property type="component" value="Unassembled WGS sequence"/>
</dbReference>
<comment type="catalytic activity">
    <reaction evidence="4">
        <text>L-proline + NADP(+) = (S)-1-pyrroline-5-carboxylate + NADPH + 2 H(+)</text>
        <dbReference type="Rhea" id="RHEA:14109"/>
        <dbReference type="ChEBI" id="CHEBI:15378"/>
        <dbReference type="ChEBI" id="CHEBI:17388"/>
        <dbReference type="ChEBI" id="CHEBI:57783"/>
        <dbReference type="ChEBI" id="CHEBI:58349"/>
        <dbReference type="ChEBI" id="CHEBI:60039"/>
        <dbReference type="EC" id="1.5.1.2"/>
    </reaction>
</comment>
<evidence type="ECO:0000256" key="5">
    <source>
        <dbReference type="NCBIfam" id="TIGR00112"/>
    </source>
</evidence>